<sequence length="204" mass="21521">MKRNALTLTDVDFPHPGVDLGWSVGIGRLLLSLLGGLWRRGILRPLCLLGAGLLAGRLLSRGHPLRVRGRGVLLPWGLRGGSRLGAARGGRMRPAGAQILGGGSTGFCILATRHGGDRGGRRARALAWVGVVQTILRTAVEVVIPVLQMGYVVLWVRPVLLNGGARPAVASTPVRLYLWGIIVLTGGVLTALTIAGGQRIHKLI</sequence>
<dbReference type="Proteomes" id="UP000887013">
    <property type="component" value="Unassembled WGS sequence"/>
</dbReference>
<keyword evidence="1" id="KW-1133">Transmembrane helix</keyword>
<keyword evidence="3" id="KW-1185">Reference proteome</keyword>
<reference evidence="2" key="1">
    <citation type="submission" date="2020-08" db="EMBL/GenBank/DDBJ databases">
        <title>Multicomponent nature underlies the extraordinary mechanical properties of spider dragline silk.</title>
        <authorList>
            <person name="Kono N."/>
            <person name="Nakamura H."/>
            <person name="Mori M."/>
            <person name="Yoshida Y."/>
            <person name="Ohtoshi R."/>
            <person name="Malay A.D."/>
            <person name="Moran D.A.P."/>
            <person name="Tomita M."/>
            <person name="Numata K."/>
            <person name="Arakawa K."/>
        </authorList>
    </citation>
    <scope>NUCLEOTIDE SEQUENCE</scope>
</reference>
<evidence type="ECO:0000256" key="1">
    <source>
        <dbReference type="SAM" id="Phobius"/>
    </source>
</evidence>
<gene>
    <name evidence="2" type="ORF">NPIL_11981</name>
</gene>
<organism evidence="2 3">
    <name type="scientific">Nephila pilipes</name>
    <name type="common">Giant wood spider</name>
    <name type="synonym">Nephila maculata</name>
    <dbReference type="NCBI Taxonomy" id="299642"/>
    <lineage>
        <taxon>Eukaryota</taxon>
        <taxon>Metazoa</taxon>
        <taxon>Ecdysozoa</taxon>
        <taxon>Arthropoda</taxon>
        <taxon>Chelicerata</taxon>
        <taxon>Arachnida</taxon>
        <taxon>Araneae</taxon>
        <taxon>Araneomorphae</taxon>
        <taxon>Entelegynae</taxon>
        <taxon>Araneoidea</taxon>
        <taxon>Nephilidae</taxon>
        <taxon>Nephila</taxon>
    </lineage>
</organism>
<feature type="transmembrane region" description="Helical" evidence="1">
    <location>
        <begin position="176"/>
        <end position="195"/>
    </location>
</feature>
<dbReference type="EMBL" id="BMAW01085508">
    <property type="protein sequence ID" value="GFU43285.1"/>
    <property type="molecule type" value="Genomic_DNA"/>
</dbReference>
<dbReference type="AlphaFoldDB" id="A0A8X6QXN9"/>
<feature type="transmembrane region" description="Helical" evidence="1">
    <location>
        <begin position="126"/>
        <end position="156"/>
    </location>
</feature>
<proteinExistence type="predicted"/>
<comment type="caution">
    <text evidence="2">The sequence shown here is derived from an EMBL/GenBank/DDBJ whole genome shotgun (WGS) entry which is preliminary data.</text>
</comment>
<name>A0A8X6QXN9_NEPPI</name>
<protein>
    <submittedName>
        <fullName evidence="2">Uncharacterized protein</fullName>
    </submittedName>
</protein>
<keyword evidence="1" id="KW-0812">Transmembrane</keyword>
<evidence type="ECO:0000313" key="2">
    <source>
        <dbReference type="EMBL" id="GFU43285.1"/>
    </source>
</evidence>
<accession>A0A8X6QXN9</accession>
<evidence type="ECO:0000313" key="3">
    <source>
        <dbReference type="Proteomes" id="UP000887013"/>
    </source>
</evidence>
<keyword evidence="1" id="KW-0472">Membrane</keyword>